<comment type="caution">
    <text evidence="1">The sequence shown here is derived from an EMBL/GenBank/DDBJ whole genome shotgun (WGS) entry which is preliminary data.</text>
</comment>
<reference evidence="1" key="1">
    <citation type="submission" date="2023-05" db="EMBL/GenBank/DDBJ databases">
        <title>Nepenthes gracilis genome sequencing.</title>
        <authorList>
            <person name="Fukushima K."/>
        </authorList>
    </citation>
    <scope>NUCLEOTIDE SEQUENCE</scope>
    <source>
        <strain evidence="1">SING2019-196</strain>
    </source>
</reference>
<name>A0AAD3TMY7_NEPGR</name>
<proteinExistence type="predicted"/>
<organism evidence="1 2">
    <name type="scientific">Nepenthes gracilis</name>
    <name type="common">Slender pitcher plant</name>
    <dbReference type="NCBI Taxonomy" id="150966"/>
    <lineage>
        <taxon>Eukaryota</taxon>
        <taxon>Viridiplantae</taxon>
        <taxon>Streptophyta</taxon>
        <taxon>Embryophyta</taxon>
        <taxon>Tracheophyta</taxon>
        <taxon>Spermatophyta</taxon>
        <taxon>Magnoliopsida</taxon>
        <taxon>eudicotyledons</taxon>
        <taxon>Gunneridae</taxon>
        <taxon>Pentapetalae</taxon>
        <taxon>Caryophyllales</taxon>
        <taxon>Nepenthaceae</taxon>
        <taxon>Nepenthes</taxon>
    </lineage>
</organism>
<gene>
    <name evidence="1" type="ORF">Nepgr_033787</name>
</gene>
<dbReference type="Proteomes" id="UP001279734">
    <property type="component" value="Unassembled WGS sequence"/>
</dbReference>
<accession>A0AAD3TMY7</accession>
<sequence>MLARNAFSDDWAALFDSGRALVGSARSSLALLFWVLSFHPILTSPSTHCSCCYVVAFDAMDPAVMDGCWVGFFAGFLDLYNMLIESSSRFWSSIVCWCGDGSRS</sequence>
<dbReference type="EMBL" id="BSYO01000046">
    <property type="protein sequence ID" value="GMH31943.1"/>
    <property type="molecule type" value="Genomic_DNA"/>
</dbReference>
<dbReference type="AlphaFoldDB" id="A0AAD3TMY7"/>
<keyword evidence="2" id="KW-1185">Reference proteome</keyword>
<evidence type="ECO:0000313" key="2">
    <source>
        <dbReference type="Proteomes" id="UP001279734"/>
    </source>
</evidence>
<evidence type="ECO:0000313" key="1">
    <source>
        <dbReference type="EMBL" id="GMH31943.1"/>
    </source>
</evidence>
<protein>
    <submittedName>
        <fullName evidence="1">Uncharacterized protein</fullName>
    </submittedName>
</protein>